<dbReference type="STRING" id="1280952.HJA_11619"/>
<dbReference type="OrthoDB" id="9796652at2"/>
<dbReference type="PROSITE" id="PS00061">
    <property type="entry name" value="ADH_SHORT"/>
    <property type="match status" value="1"/>
</dbReference>
<evidence type="ECO:0000313" key="5">
    <source>
        <dbReference type="Proteomes" id="UP000024816"/>
    </source>
</evidence>
<keyword evidence="5" id="KW-1185">Reference proteome</keyword>
<dbReference type="Pfam" id="PF13561">
    <property type="entry name" value="adh_short_C2"/>
    <property type="match status" value="1"/>
</dbReference>
<name>A0A059FAS1_9PROT</name>
<sequence length="255" mass="27420">MDLFSLSDKTALVTGASSGLGRHFAKVLSQAGADVVLAARRMDRLEALAEEITKSGGRALPVEMDVTSDESVSGAFAEVKEALGRPCDIIVSNSGMSRDTWFRDQSEDDWNAVIDTNLNGVWRVGKHATNAMIEAGVPGSIINIASITGLQPQMMTTAYCVSKAGVEHLTKQMALENARYGIRVNAISPGYYKTDINADYLDSDAGDKMRKRIAMKRFGEHHELDGALLLLSSRAGSYMTGSNIVVDGGHLLLPL</sequence>
<dbReference type="eggNOG" id="COG1028">
    <property type="taxonomic scope" value="Bacteria"/>
</dbReference>
<dbReference type="GO" id="GO:0016491">
    <property type="term" value="F:oxidoreductase activity"/>
    <property type="evidence" value="ECO:0007669"/>
    <property type="project" value="UniProtKB-KW"/>
</dbReference>
<evidence type="ECO:0000256" key="2">
    <source>
        <dbReference type="ARBA" id="ARBA00022857"/>
    </source>
</evidence>
<dbReference type="PATRIC" id="fig|1280952.3.peg.2323"/>
<dbReference type="PANTHER" id="PTHR43618">
    <property type="entry name" value="7-ALPHA-HYDROXYSTEROID DEHYDROGENASE"/>
    <property type="match status" value="1"/>
</dbReference>
<gene>
    <name evidence="4" type="ORF">HJA_11619</name>
</gene>
<dbReference type="RefSeq" id="WP_035582433.1">
    <property type="nucleotide sequence ID" value="NZ_ARYJ01000007.1"/>
</dbReference>
<dbReference type="InterPro" id="IPR002347">
    <property type="entry name" value="SDR_fam"/>
</dbReference>
<keyword evidence="2" id="KW-0521">NADP</keyword>
<dbReference type="FunFam" id="3.40.50.720:FF:000084">
    <property type="entry name" value="Short-chain dehydrogenase reductase"/>
    <property type="match status" value="1"/>
</dbReference>
<protein>
    <submittedName>
        <fullName evidence="4">Short chain dehydrogenase/reductase family oxidoreductase</fullName>
    </submittedName>
</protein>
<dbReference type="Proteomes" id="UP000024816">
    <property type="component" value="Unassembled WGS sequence"/>
</dbReference>
<dbReference type="InterPro" id="IPR036291">
    <property type="entry name" value="NAD(P)-bd_dom_sf"/>
</dbReference>
<dbReference type="Gene3D" id="3.40.50.720">
    <property type="entry name" value="NAD(P)-binding Rossmann-like Domain"/>
    <property type="match status" value="1"/>
</dbReference>
<keyword evidence="3" id="KW-0560">Oxidoreductase</keyword>
<reference evidence="4 5" key="1">
    <citation type="journal article" date="2014" name="Antonie Van Leeuwenhoek">
        <title>Hyphomonas beringensis sp. nov. and Hyphomonas chukchiensis sp. nov., isolated from surface seawater of the Bering Sea and Chukchi Sea.</title>
        <authorList>
            <person name="Li C."/>
            <person name="Lai Q."/>
            <person name="Li G."/>
            <person name="Dong C."/>
            <person name="Wang J."/>
            <person name="Liao Y."/>
            <person name="Shao Z."/>
        </authorList>
    </citation>
    <scope>NUCLEOTIDE SEQUENCE [LARGE SCALE GENOMIC DNA]</scope>
    <source>
        <strain evidence="4 5">VP2</strain>
    </source>
</reference>
<dbReference type="InterPro" id="IPR020904">
    <property type="entry name" value="Sc_DH/Rdtase_CS"/>
</dbReference>
<dbReference type="SUPFAM" id="SSF51735">
    <property type="entry name" value="NAD(P)-binding Rossmann-fold domains"/>
    <property type="match status" value="1"/>
</dbReference>
<proteinExistence type="inferred from homology"/>
<dbReference type="PANTHER" id="PTHR43618:SF8">
    <property type="entry name" value="7ALPHA-HYDROXYSTEROID DEHYDROGENASE"/>
    <property type="match status" value="1"/>
</dbReference>
<comment type="caution">
    <text evidence="4">The sequence shown here is derived from an EMBL/GenBank/DDBJ whole genome shotgun (WGS) entry which is preliminary data.</text>
</comment>
<evidence type="ECO:0000313" key="4">
    <source>
        <dbReference type="EMBL" id="KCZ87646.1"/>
    </source>
</evidence>
<organism evidence="4 5">
    <name type="scientific">Hyphomonas jannaschiana VP2</name>
    <dbReference type="NCBI Taxonomy" id="1280952"/>
    <lineage>
        <taxon>Bacteria</taxon>
        <taxon>Pseudomonadati</taxon>
        <taxon>Pseudomonadota</taxon>
        <taxon>Alphaproteobacteria</taxon>
        <taxon>Hyphomonadales</taxon>
        <taxon>Hyphomonadaceae</taxon>
        <taxon>Hyphomonas</taxon>
    </lineage>
</organism>
<evidence type="ECO:0000256" key="1">
    <source>
        <dbReference type="ARBA" id="ARBA00006484"/>
    </source>
</evidence>
<dbReference type="InterPro" id="IPR052178">
    <property type="entry name" value="Sec_Metab_Biosynth_SDR"/>
</dbReference>
<comment type="similarity">
    <text evidence="1">Belongs to the short-chain dehydrogenases/reductases (SDR) family.</text>
</comment>
<evidence type="ECO:0000256" key="3">
    <source>
        <dbReference type="ARBA" id="ARBA00023002"/>
    </source>
</evidence>
<accession>A0A059FAS1</accession>
<dbReference type="PRINTS" id="PR00080">
    <property type="entry name" value="SDRFAMILY"/>
</dbReference>
<dbReference type="AlphaFoldDB" id="A0A059FAS1"/>
<dbReference type="EMBL" id="ARYJ01000007">
    <property type="protein sequence ID" value="KCZ87646.1"/>
    <property type="molecule type" value="Genomic_DNA"/>
</dbReference>
<dbReference type="PRINTS" id="PR00081">
    <property type="entry name" value="GDHRDH"/>
</dbReference>